<evidence type="ECO:0000313" key="2">
    <source>
        <dbReference type="Proteomes" id="UP000250166"/>
    </source>
</evidence>
<accession>A0A2X3BTT0</accession>
<proteinExistence type="predicted"/>
<dbReference type="RefSeq" id="WP_258399874.1">
    <property type="nucleotide sequence ID" value="NZ_UAWL01000006.1"/>
</dbReference>
<dbReference type="AlphaFoldDB" id="A0A2X3BTT0"/>
<evidence type="ECO:0000313" key="1">
    <source>
        <dbReference type="EMBL" id="SQB99575.1"/>
    </source>
</evidence>
<reference evidence="1 2" key="1">
    <citation type="submission" date="2018-06" db="EMBL/GenBank/DDBJ databases">
        <authorList>
            <consortium name="Pathogen Informatics"/>
            <person name="Doyle S."/>
        </authorList>
    </citation>
    <scope>NUCLEOTIDE SEQUENCE [LARGE SCALE GENOMIC DNA]</scope>
    <source>
        <strain evidence="1 2">NCTC13102</strain>
    </source>
</reference>
<organism evidence="1 2">
    <name type="scientific">Helicobacter fennelliae</name>
    <dbReference type="NCBI Taxonomy" id="215"/>
    <lineage>
        <taxon>Bacteria</taxon>
        <taxon>Pseudomonadati</taxon>
        <taxon>Campylobacterota</taxon>
        <taxon>Epsilonproteobacteria</taxon>
        <taxon>Campylobacterales</taxon>
        <taxon>Helicobacteraceae</taxon>
        <taxon>Helicobacter</taxon>
    </lineage>
</organism>
<dbReference type="EMBL" id="UAWL01000006">
    <property type="protein sequence ID" value="SQB99575.1"/>
    <property type="molecule type" value="Genomic_DNA"/>
</dbReference>
<protein>
    <submittedName>
        <fullName evidence="1">Uncharacterized protein</fullName>
    </submittedName>
</protein>
<sequence length="52" mass="5970">MKTMVLLCIYLCGLYANNLDIVDSNGRSFWDKKFVSYQTNKSLIAKTCSNEE</sequence>
<name>A0A2X3BTT0_9HELI</name>
<dbReference type="Proteomes" id="UP000250166">
    <property type="component" value="Unassembled WGS sequence"/>
</dbReference>
<gene>
    <name evidence="1" type="ORF">NCTC13102_01900</name>
</gene>